<comment type="caution">
    <text evidence="3">The sequence shown here is derived from an EMBL/GenBank/DDBJ whole genome shotgun (WGS) entry which is preliminary data.</text>
</comment>
<accession>A0A0W0YZ92</accession>
<keyword evidence="2" id="KW-0472">Membrane</keyword>
<dbReference type="RefSeq" id="WP_058483923.1">
    <property type="nucleotide sequence ID" value="NZ_CAAAII010000004.1"/>
</dbReference>
<keyword evidence="4" id="KW-1185">Reference proteome</keyword>
<organism evidence="3 4">
    <name type="scientific">Legionella spiritensis</name>
    <dbReference type="NCBI Taxonomy" id="452"/>
    <lineage>
        <taxon>Bacteria</taxon>
        <taxon>Pseudomonadati</taxon>
        <taxon>Pseudomonadota</taxon>
        <taxon>Gammaproteobacteria</taxon>
        <taxon>Legionellales</taxon>
        <taxon>Legionellaceae</taxon>
        <taxon>Legionella</taxon>
    </lineage>
</organism>
<feature type="coiled-coil region" evidence="1">
    <location>
        <begin position="34"/>
        <end position="61"/>
    </location>
</feature>
<gene>
    <name evidence="3" type="primary">traM</name>
    <name evidence="3" type="ORF">Lspi_2005</name>
</gene>
<dbReference type="InterPro" id="IPR028140">
    <property type="entry name" value="TraM"/>
</dbReference>
<keyword evidence="1" id="KW-0175">Coiled coil</keyword>
<evidence type="ECO:0000313" key="4">
    <source>
        <dbReference type="Proteomes" id="UP000054877"/>
    </source>
</evidence>
<feature type="transmembrane region" description="Helical" evidence="2">
    <location>
        <begin position="126"/>
        <end position="144"/>
    </location>
</feature>
<dbReference type="NCBIfam" id="NF010470">
    <property type="entry name" value="PRK13895.1"/>
    <property type="match status" value="1"/>
</dbReference>
<name>A0A0W0YZ92_LEGSP</name>
<reference evidence="3 4" key="1">
    <citation type="submission" date="2015-11" db="EMBL/GenBank/DDBJ databases">
        <title>Genomic analysis of 38 Legionella species identifies large and diverse effector repertoires.</title>
        <authorList>
            <person name="Burstein D."/>
            <person name="Amaro F."/>
            <person name="Zusman T."/>
            <person name="Lifshitz Z."/>
            <person name="Cohen O."/>
            <person name="Gilbert J.A."/>
            <person name="Pupko T."/>
            <person name="Shuman H.A."/>
            <person name="Segal G."/>
        </authorList>
    </citation>
    <scope>NUCLEOTIDE SEQUENCE [LARGE SCALE GENOMIC DNA]</scope>
    <source>
        <strain evidence="3 4">Mt.St.Helens-9</strain>
    </source>
</reference>
<dbReference type="Pfam" id="PF11657">
    <property type="entry name" value="Activator-TraM"/>
    <property type="match status" value="1"/>
</dbReference>
<sequence length="149" mass="16879">MTDKMNEAIKDIAFRHGVVLGKDDPVLILQTMNEKLLAENRKEQEAMLAQFKEEMENISSQWKDDAKDKAERVLNAALASSKETMDKILRQATHESALVMQKMISDSLKEARVLNQQTQKTSQFKLLSSAVLLTVSCTFILFFLSKIVS</sequence>
<dbReference type="STRING" id="452.Lspi_2005"/>
<dbReference type="OrthoDB" id="7478199at2"/>
<protein>
    <submittedName>
        <fullName evidence="3">Conjugal transfer protein TraM</fullName>
    </submittedName>
</protein>
<keyword evidence="2" id="KW-1133">Transmembrane helix</keyword>
<proteinExistence type="predicted"/>
<dbReference type="EMBL" id="LNYX01000030">
    <property type="protein sequence ID" value="KTD62155.1"/>
    <property type="molecule type" value="Genomic_DNA"/>
</dbReference>
<dbReference type="GO" id="GO:0009372">
    <property type="term" value="P:quorum sensing"/>
    <property type="evidence" value="ECO:0007669"/>
    <property type="project" value="InterPro"/>
</dbReference>
<dbReference type="PATRIC" id="fig|452.5.peg.2210"/>
<dbReference type="AlphaFoldDB" id="A0A0W0YZ92"/>
<evidence type="ECO:0000313" key="3">
    <source>
        <dbReference type="EMBL" id="KTD62155.1"/>
    </source>
</evidence>
<keyword evidence="2" id="KW-0812">Transmembrane</keyword>
<dbReference type="Proteomes" id="UP000054877">
    <property type="component" value="Unassembled WGS sequence"/>
</dbReference>
<evidence type="ECO:0000256" key="1">
    <source>
        <dbReference type="SAM" id="Coils"/>
    </source>
</evidence>
<evidence type="ECO:0000256" key="2">
    <source>
        <dbReference type="SAM" id="Phobius"/>
    </source>
</evidence>